<dbReference type="Proteomes" id="UP000282060">
    <property type="component" value="Unassembled WGS sequence"/>
</dbReference>
<gene>
    <name evidence="5" type="ORF">EKG39_01145</name>
</gene>
<accession>A0A3S0K2N9</accession>
<evidence type="ECO:0000256" key="2">
    <source>
        <dbReference type="ARBA" id="ARBA00022729"/>
    </source>
</evidence>
<feature type="chain" id="PRO_5018575415" evidence="4">
    <location>
        <begin position="22"/>
        <end position="406"/>
    </location>
</feature>
<dbReference type="CDD" id="cd00342">
    <property type="entry name" value="gram_neg_porins"/>
    <property type="match status" value="1"/>
</dbReference>
<dbReference type="AlphaFoldDB" id="A0A3S0K2N9"/>
<dbReference type="Pfam" id="PF00267">
    <property type="entry name" value="Porin_1"/>
    <property type="match status" value="1"/>
</dbReference>
<comment type="subcellular location">
    <subcellularLocation>
        <location evidence="1">Cell outer membrane</location>
        <topology evidence="1">Multi-pass membrane protein</topology>
    </subcellularLocation>
</comment>
<dbReference type="OrthoDB" id="784582at2"/>
<dbReference type="Gene3D" id="2.40.160.10">
    <property type="entry name" value="Porin"/>
    <property type="match status" value="1"/>
</dbReference>
<dbReference type="GO" id="GO:0034220">
    <property type="term" value="P:monoatomic ion transmembrane transport"/>
    <property type="evidence" value="ECO:0007669"/>
    <property type="project" value="InterPro"/>
</dbReference>
<dbReference type="PANTHER" id="PTHR34501:SF2">
    <property type="entry name" value="OUTER MEMBRANE PORIN F-RELATED"/>
    <property type="match status" value="1"/>
</dbReference>
<dbReference type="InterPro" id="IPR050298">
    <property type="entry name" value="Gram-neg_bact_OMP"/>
</dbReference>
<organism evidence="5 6">
    <name type="scientific">Shewanella atlantica</name>
    <dbReference type="NCBI Taxonomy" id="271099"/>
    <lineage>
        <taxon>Bacteria</taxon>
        <taxon>Pseudomonadati</taxon>
        <taxon>Pseudomonadota</taxon>
        <taxon>Gammaproteobacteria</taxon>
        <taxon>Alteromonadales</taxon>
        <taxon>Shewanellaceae</taxon>
        <taxon>Shewanella</taxon>
    </lineage>
</organism>
<keyword evidence="3" id="KW-0472">Membrane</keyword>
<comment type="caution">
    <text evidence="5">The sequence shown here is derived from an EMBL/GenBank/DDBJ whole genome shotgun (WGS) entry which is preliminary data.</text>
</comment>
<dbReference type="InterPro" id="IPR023614">
    <property type="entry name" value="Porin_dom_sf"/>
</dbReference>
<dbReference type="InterPro" id="IPR001702">
    <property type="entry name" value="Porin_Gram-ve"/>
</dbReference>
<reference evidence="5 6" key="1">
    <citation type="submission" date="2018-12" db="EMBL/GenBank/DDBJ databases">
        <authorList>
            <person name="Yu L."/>
        </authorList>
    </citation>
    <scope>NUCLEOTIDE SEQUENCE [LARGE SCALE GENOMIC DNA]</scope>
    <source>
        <strain evidence="5 6">HAW-EB5</strain>
    </source>
</reference>
<feature type="signal peptide" evidence="4">
    <location>
        <begin position="1"/>
        <end position="21"/>
    </location>
</feature>
<sequence>MKKTLVASALAAVIFVPSVSAIEIYKDDKNAVEIGGFIDARVINTQGATEVVNGASRINFGFTREMSDGWKAFTKLEWSVNPFGNSEINYNNDSSIFSSDSDEFIHNRLGYVGLGHDTYGSLTIGKQWGAWYDVVYNTNYGFVWDGNAAGVYTYNKADGAINGVGRGDNTVQYRNAFGDFSFAVQAQLKQDSFEINELVPSAGPFQATEQNFMVSGGLTGTNSSSVTTVEYNNTYGAAATYNATEQLTFTAGFNLGEFEATTSQGQKFTETDYIYGVGITWGGFDNDGLYAAANFNKNEYHDTDNIGRMIPEAYGVETLVSYKLENGIRPFISYNILEAGDAYQAMYGGDVFKRQFAVAGVHYVWDANTVLYIEGRKDFSDFTGSEEAAMSISEDDGVAIGIRYTL</sequence>
<evidence type="ECO:0000256" key="3">
    <source>
        <dbReference type="ARBA" id="ARBA00023136"/>
    </source>
</evidence>
<evidence type="ECO:0000313" key="5">
    <source>
        <dbReference type="EMBL" id="RTR34316.1"/>
    </source>
</evidence>
<dbReference type="EMBL" id="RXNV01000001">
    <property type="protein sequence ID" value="RTR34316.1"/>
    <property type="molecule type" value="Genomic_DNA"/>
</dbReference>
<proteinExistence type="predicted"/>
<evidence type="ECO:0000256" key="4">
    <source>
        <dbReference type="SAM" id="SignalP"/>
    </source>
</evidence>
<dbReference type="GO" id="GO:0015288">
    <property type="term" value="F:porin activity"/>
    <property type="evidence" value="ECO:0007669"/>
    <property type="project" value="InterPro"/>
</dbReference>
<protein>
    <submittedName>
        <fullName evidence="5">Porin</fullName>
    </submittedName>
</protein>
<keyword evidence="6" id="KW-1185">Reference proteome</keyword>
<dbReference type="SUPFAM" id="SSF56935">
    <property type="entry name" value="Porins"/>
    <property type="match status" value="1"/>
</dbReference>
<keyword evidence="2 4" id="KW-0732">Signal</keyword>
<evidence type="ECO:0000313" key="6">
    <source>
        <dbReference type="Proteomes" id="UP000282060"/>
    </source>
</evidence>
<dbReference type="PANTHER" id="PTHR34501">
    <property type="entry name" value="PROTEIN YDDL-RELATED"/>
    <property type="match status" value="1"/>
</dbReference>
<evidence type="ECO:0000256" key="1">
    <source>
        <dbReference type="ARBA" id="ARBA00004571"/>
    </source>
</evidence>
<dbReference type="RefSeq" id="WP_126503436.1">
    <property type="nucleotide sequence ID" value="NZ_RXNV01000001.1"/>
</dbReference>
<dbReference type="GO" id="GO:0009279">
    <property type="term" value="C:cell outer membrane"/>
    <property type="evidence" value="ECO:0007669"/>
    <property type="project" value="UniProtKB-SubCell"/>
</dbReference>
<name>A0A3S0K2N9_9GAMM</name>
<dbReference type="InterPro" id="IPR033900">
    <property type="entry name" value="Gram_neg_porin_domain"/>
</dbReference>